<sequence>TEAEMARADQILQDAESDFASYDAEIARLKTALSLIEHKRQFLQEYVYKHRSLLAPVRRLPPEILSLIFLAHIPQSGNTLAYGDFQYGEMSSLVLSQVSIGWRRLALDLPRLW</sequence>
<proteinExistence type="predicted"/>
<evidence type="ECO:0000313" key="1">
    <source>
        <dbReference type="EMBL" id="THV04341.1"/>
    </source>
</evidence>
<dbReference type="EMBL" id="ML179057">
    <property type="protein sequence ID" value="THV04341.1"/>
    <property type="molecule type" value="Genomic_DNA"/>
</dbReference>
<organism evidence="1 2">
    <name type="scientific">Dendrothele bispora (strain CBS 962.96)</name>
    <dbReference type="NCBI Taxonomy" id="1314807"/>
    <lineage>
        <taxon>Eukaryota</taxon>
        <taxon>Fungi</taxon>
        <taxon>Dikarya</taxon>
        <taxon>Basidiomycota</taxon>
        <taxon>Agaricomycotina</taxon>
        <taxon>Agaricomycetes</taxon>
        <taxon>Agaricomycetidae</taxon>
        <taxon>Agaricales</taxon>
        <taxon>Agaricales incertae sedis</taxon>
        <taxon>Dendrothele</taxon>
    </lineage>
</organism>
<evidence type="ECO:0000313" key="2">
    <source>
        <dbReference type="Proteomes" id="UP000297245"/>
    </source>
</evidence>
<accession>A0A4S8MNM6</accession>
<gene>
    <name evidence="1" type="ORF">K435DRAFT_563050</name>
</gene>
<reference evidence="1 2" key="1">
    <citation type="journal article" date="2019" name="Nat. Ecol. Evol.">
        <title>Megaphylogeny resolves global patterns of mushroom evolution.</title>
        <authorList>
            <person name="Varga T."/>
            <person name="Krizsan K."/>
            <person name="Foldi C."/>
            <person name="Dima B."/>
            <person name="Sanchez-Garcia M."/>
            <person name="Sanchez-Ramirez S."/>
            <person name="Szollosi G.J."/>
            <person name="Szarkandi J.G."/>
            <person name="Papp V."/>
            <person name="Albert L."/>
            <person name="Andreopoulos W."/>
            <person name="Angelini C."/>
            <person name="Antonin V."/>
            <person name="Barry K.W."/>
            <person name="Bougher N.L."/>
            <person name="Buchanan P."/>
            <person name="Buyck B."/>
            <person name="Bense V."/>
            <person name="Catcheside P."/>
            <person name="Chovatia M."/>
            <person name="Cooper J."/>
            <person name="Damon W."/>
            <person name="Desjardin D."/>
            <person name="Finy P."/>
            <person name="Geml J."/>
            <person name="Haridas S."/>
            <person name="Hughes K."/>
            <person name="Justo A."/>
            <person name="Karasinski D."/>
            <person name="Kautmanova I."/>
            <person name="Kiss B."/>
            <person name="Kocsube S."/>
            <person name="Kotiranta H."/>
            <person name="LaButti K.M."/>
            <person name="Lechner B.E."/>
            <person name="Liimatainen K."/>
            <person name="Lipzen A."/>
            <person name="Lukacs Z."/>
            <person name="Mihaltcheva S."/>
            <person name="Morgado L.N."/>
            <person name="Niskanen T."/>
            <person name="Noordeloos M.E."/>
            <person name="Ohm R.A."/>
            <person name="Ortiz-Santana B."/>
            <person name="Ovrebo C."/>
            <person name="Racz N."/>
            <person name="Riley R."/>
            <person name="Savchenko A."/>
            <person name="Shiryaev A."/>
            <person name="Soop K."/>
            <person name="Spirin V."/>
            <person name="Szebenyi C."/>
            <person name="Tomsovsky M."/>
            <person name="Tulloss R.E."/>
            <person name="Uehling J."/>
            <person name="Grigoriev I.V."/>
            <person name="Vagvolgyi C."/>
            <person name="Papp T."/>
            <person name="Martin F.M."/>
            <person name="Miettinen O."/>
            <person name="Hibbett D.S."/>
            <person name="Nagy L.G."/>
        </authorList>
    </citation>
    <scope>NUCLEOTIDE SEQUENCE [LARGE SCALE GENOMIC DNA]</scope>
    <source>
        <strain evidence="1 2">CBS 962.96</strain>
    </source>
</reference>
<dbReference type="OrthoDB" id="3266451at2759"/>
<dbReference type="Proteomes" id="UP000297245">
    <property type="component" value="Unassembled WGS sequence"/>
</dbReference>
<feature type="non-terminal residue" evidence="1">
    <location>
        <position position="113"/>
    </location>
</feature>
<feature type="non-terminal residue" evidence="1">
    <location>
        <position position="1"/>
    </location>
</feature>
<name>A0A4S8MNM6_DENBC</name>
<keyword evidence="2" id="KW-1185">Reference proteome</keyword>
<dbReference type="AlphaFoldDB" id="A0A4S8MNM6"/>
<protein>
    <submittedName>
        <fullName evidence="1">Uncharacterized protein</fullName>
    </submittedName>
</protein>